<accession>A0A285CJS6</accession>
<feature type="domain" description="Methyltransferase" evidence="2">
    <location>
        <begin position="43"/>
        <end position="137"/>
    </location>
</feature>
<gene>
    <name evidence="3" type="ORF">SAMN05877753_10248</name>
</gene>
<dbReference type="GO" id="GO:0032259">
    <property type="term" value="P:methylation"/>
    <property type="evidence" value="ECO:0007669"/>
    <property type="project" value="UniProtKB-KW"/>
</dbReference>
<dbReference type="InterPro" id="IPR029063">
    <property type="entry name" value="SAM-dependent_MTases_sf"/>
</dbReference>
<reference evidence="3 4" key="1">
    <citation type="submission" date="2017-08" db="EMBL/GenBank/DDBJ databases">
        <authorList>
            <person name="de Groot N.N."/>
        </authorList>
    </citation>
    <scope>NUCLEOTIDE SEQUENCE [LARGE SCALE GENOMIC DNA]</scope>
    <source>
        <strain evidence="3 4">JC228</strain>
    </source>
</reference>
<dbReference type="InterPro" id="IPR041698">
    <property type="entry name" value="Methyltransf_25"/>
</dbReference>
<keyword evidence="3" id="KW-0489">Methyltransferase</keyword>
<dbReference type="Pfam" id="PF13649">
    <property type="entry name" value="Methyltransf_25"/>
    <property type="match status" value="1"/>
</dbReference>
<dbReference type="GO" id="GO:0008168">
    <property type="term" value="F:methyltransferase activity"/>
    <property type="evidence" value="ECO:0007669"/>
    <property type="project" value="UniProtKB-KW"/>
</dbReference>
<dbReference type="CDD" id="cd02440">
    <property type="entry name" value="AdoMet_MTases"/>
    <property type="match status" value="1"/>
</dbReference>
<organism evidence="3 4">
    <name type="scientific">Bacillus oleivorans</name>
    <dbReference type="NCBI Taxonomy" id="1448271"/>
    <lineage>
        <taxon>Bacteria</taxon>
        <taxon>Bacillati</taxon>
        <taxon>Bacillota</taxon>
        <taxon>Bacilli</taxon>
        <taxon>Bacillales</taxon>
        <taxon>Bacillaceae</taxon>
        <taxon>Bacillus</taxon>
    </lineage>
</organism>
<protein>
    <submittedName>
        <fullName evidence="3">Methyltransferase family protein</fullName>
    </submittedName>
</protein>
<evidence type="ECO:0000259" key="2">
    <source>
        <dbReference type="Pfam" id="PF13649"/>
    </source>
</evidence>
<dbReference type="RefSeq" id="WP_097157262.1">
    <property type="nucleotide sequence ID" value="NZ_JBEPMQ010000013.1"/>
</dbReference>
<dbReference type="AlphaFoldDB" id="A0A285CJS6"/>
<sequence length="249" mass="28819">MSYANMALVYDNLMKDAPYDKWVEYVKQQALFFNKSNEQISLVDVGCGTGELAVRLKKDGFHVSGTDLSETMLTIARRKAENLSLTFPLFQQDMTELQVDEKVDMITIFCDSINYLPTKEAVIQTFHSCYAALKNGGLLLLDAHSPYKIDLFLENEPFYEIDEEVTYIWSCSEGENTLEVTHDLTFFLLNPDTNEYQRFDEWHRQKTYQVNEWKGFLQSAGFKILSVTADFTDEPPHEASERIFFCVQK</sequence>
<keyword evidence="1 3" id="KW-0808">Transferase</keyword>
<dbReference type="Proteomes" id="UP000219546">
    <property type="component" value="Unassembled WGS sequence"/>
</dbReference>
<dbReference type="Gene3D" id="3.40.50.150">
    <property type="entry name" value="Vaccinia Virus protein VP39"/>
    <property type="match status" value="1"/>
</dbReference>
<dbReference type="Gene3D" id="2.20.25.110">
    <property type="entry name" value="S-adenosyl-L-methionine-dependent methyltransferases"/>
    <property type="match status" value="1"/>
</dbReference>
<dbReference type="PANTHER" id="PTHR43861">
    <property type="entry name" value="TRANS-ACONITATE 2-METHYLTRANSFERASE-RELATED"/>
    <property type="match status" value="1"/>
</dbReference>
<proteinExistence type="predicted"/>
<dbReference type="EMBL" id="OAOP01000002">
    <property type="protein sequence ID" value="SNX67844.1"/>
    <property type="molecule type" value="Genomic_DNA"/>
</dbReference>
<evidence type="ECO:0000313" key="4">
    <source>
        <dbReference type="Proteomes" id="UP000219546"/>
    </source>
</evidence>
<keyword evidence="4" id="KW-1185">Reference proteome</keyword>
<dbReference type="OrthoDB" id="9811589at2"/>
<evidence type="ECO:0000313" key="3">
    <source>
        <dbReference type="EMBL" id="SNX67844.1"/>
    </source>
</evidence>
<evidence type="ECO:0000256" key="1">
    <source>
        <dbReference type="ARBA" id="ARBA00022679"/>
    </source>
</evidence>
<name>A0A285CJS6_9BACI</name>
<dbReference type="SUPFAM" id="SSF53335">
    <property type="entry name" value="S-adenosyl-L-methionine-dependent methyltransferases"/>
    <property type="match status" value="1"/>
</dbReference>